<proteinExistence type="predicted"/>
<comment type="caution">
    <text evidence="1">The sequence shown here is derived from an EMBL/GenBank/DDBJ whole genome shotgun (WGS) entry which is preliminary data.</text>
</comment>
<reference evidence="1" key="1">
    <citation type="journal article" date="2018" name="Int. J. Syst. Evol. Microbiol.">
        <title>Neptunicella marina gen. nov., sp. nov., isolated from surface seawater.</title>
        <authorList>
            <person name="Liu X."/>
            <person name="Lai Q."/>
            <person name="Du Y."/>
            <person name="Zhang X."/>
            <person name="Liu Z."/>
            <person name="Sun F."/>
            <person name="Shao Z."/>
        </authorList>
    </citation>
    <scope>NUCLEOTIDE SEQUENCE</scope>
    <source>
        <strain evidence="1">S27-2</strain>
    </source>
</reference>
<dbReference type="EMBL" id="JACNEP010000005">
    <property type="protein sequence ID" value="MBC3765764.1"/>
    <property type="molecule type" value="Genomic_DNA"/>
</dbReference>
<organism evidence="1 2">
    <name type="scientific">Neptunicella marina</name>
    <dbReference type="NCBI Taxonomy" id="2125989"/>
    <lineage>
        <taxon>Bacteria</taxon>
        <taxon>Pseudomonadati</taxon>
        <taxon>Pseudomonadota</taxon>
        <taxon>Gammaproteobacteria</taxon>
        <taxon>Alteromonadales</taxon>
        <taxon>Alteromonadaceae</taxon>
        <taxon>Neptunicella</taxon>
    </lineage>
</organism>
<gene>
    <name evidence="1" type="ORF">H8B19_07740</name>
</gene>
<name>A0A8J6IT09_9ALTE</name>
<reference evidence="1" key="2">
    <citation type="submission" date="2020-08" db="EMBL/GenBank/DDBJ databases">
        <authorList>
            <person name="Lai Q."/>
        </authorList>
    </citation>
    <scope>NUCLEOTIDE SEQUENCE</scope>
    <source>
        <strain evidence="1">S27-2</strain>
    </source>
</reference>
<evidence type="ECO:0000313" key="1">
    <source>
        <dbReference type="EMBL" id="MBC3765764.1"/>
    </source>
</evidence>
<dbReference type="Proteomes" id="UP000601768">
    <property type="component" value="Unassembled WGS sequence"/>
</dbReference>
<evidence type="ECO:0000313" key="2">
    <source>
        <dbReference type="Proteomes" id="UP000601768"/>
    </source>
</evidence>
<dbReference type="Gene3D" id="3.40.50.2000">
    <property type="entry name" value="Glycogen Phosphorylase B"/>
    <property type="match status" value="2"/>
</dbReference>
<evidence type="ECO:0008006" key="3">
    <source>
        <dbReference type="Google" id="ProtNLM"/>
    </source>
</evidence>
<dbReference type="AlphaFoldDB" id="A0A8J6IT09"/>
<accession>A0A8J6IT09</accession>
<dbReference type="RefSeq" id="WP_186506237.1">
    <property type="nucleotide sequence ID" value="NZ_JACNEP010000005.1"/>
</dbReference>
<protein>
    <recommendedName>
        <fullName evidence="3">Glycosyltransferase subfamily 4-like N-terminal domain-containing protein</fullName>
    </recommendedName>
</protein>
<dbReference type="SUPFAM" id="SSF53756">
    <property type="entry name" value="UDP-Glycosyltransferase/glycogen phosphorylase"/>
    <property type="match status" value="1"/>
</dbReference>
<sequence>MRILKFAKYLPDYQVRPVVLTINPDAYEHVDAANEALIKQLQQDIPIVRTKGWDARKLLSYKGKYFSACAIPDPWASWIPGTIIKAVRLVKRYSIQCIWATYPIVSSLVVGYMASRITHKPLLVDLRDPVWEEETWDNSLKLKIVRWIEKKVLSHAATIIFTSPGTIEKYQRRYPENLHHKFHLIENGFDEDDFSDLPVLEKDKRKVFLHSGLLPVYERNPQYFFEALSQLKQQGLISADDVLFRFRATGSDQQYQQQILRLNLEDLVEIVERKDYRYALAEMQSADVLMIFQHRTCDWQIPAKLFEYFRVAKPILLLAGKSSDTASITQQSGRIFARAEIDDVEQIKQAILAMLKEQPLSIQNDLSRYSRREGAKKLAKLFNSI</sequence>
<keyword evidence="2" id="KW-1185">Reference proteome</keyword>